<reference evidence="2 3" key="1">
    <citation type="submission" date="2019-06" db="EMBL/GenBank/DDBJ databases">
        <title>Genome organization and adaptive potential of archetypical organophosphate degarding Sphingobium fuliginis ATCC 27551.</title>
        <authorList>
            <person name="Sarwar A."/>
            <person name="Parthasarathy S."/>
            <person name="Singh C."/>
            <person name="Siddavattam D."/>
        </authorList>
    </citation>
    <scope>NUCLEOTIDE SEQUENCE [LARGE SCALE GENOMIC DNA]</scope>
    <source>
        <strain evidence="2 3">ATCC 27551</strain>
    </source>
</reference>
<evidence type="ECO:0000313" key="2">
    <source>
        <dbReference type="EMBL" id="QDC36394.1"/>
    </source>
</evidence>
<feature type="region of interest" description="Disordered" evidence="1">
    <location>
        <begin position="39"/>
        <end position="81"/>
    </location>
</feature>
<protein>
    <submittedName>
        <fullName evidence="2">DUF2188 domain-containing protein</fullName>
    </submittedName>
</protein>
<dbReference type="KEGG" id="sufl:FIL70_03175"/>
<evidence type="ECO:0000256" key="1">
    <source>
        <dbReference type="SAM" id="MobiDB-lite"/>
    </source>
</evidence>
<dbReference type="RefSeq" id="WP_140041617.1">
    <property type="nucleotide sequence ID" value="NZ_CP041016.1"/>
</dbReference>
<gene>
    <name evidence="2" type="ORF">FIL70_03175</name>
</gene>
<organism evidence="2 3">
    <name type="scientific">Sphingobium fuliginis ATCC 27551</name>
    <dbReference type="NCBI Taxonomy" id="1208342"/>
    <lineage>
        <taxon>Bacteria</taxon>
        <taxon>Pseudomonadati</taxon>
        <taxon>Pseudomonadota</taxon>
        <taxon>Alphaproteobacteria</taxon>
        <taxon>Sphingomonadales</taxon>
        <taxon>Sphingomonadaceae</taxon>
        <taxon>Sphingobium</taxon>
    </lineage>
</organism>
<name>A0A5B8CAA6_SPHSA</name>
<dbReference type="InterPro" id="IPR018691">
    <property type="entry name" value="DUF2188"/>
</dbReference>
<dbReference type="Pfam" id="PF09954">
    <property type="entry name" value="DUF2188"/>
    <property type="match status" value="1"/>
</dbReference>
<accession>A0A5B8CAA6</accession>
<dbReference type="Proteomes" id="UP000311469">
    <property type="component" value="Chromosome cSF1"/>
</dbReference>
<evidence type="ECO:0000313" key="3">
    <source>
        <dbReference type="Proteomes" id="UP000311469"/>
    </source>
</evidence>
<dbReference type="EMBL" id="CP041016">
    <property type="protein sequence ID" value="QDC36394.1"/>
    <property type="molecule type" value="Genomic_DNA"/>
</dbReference>
<sequence length="81" mass="8872">MAKDKLPKYHLVEKDRKWRLEPEGGGRAKKVFDKKGDATAGGALKDALGKAGGSVRIHKQDGEIQEERTYPRSKDPKGSPG</sequence>
<feature type="compositionally biased region" description="Basic and acidic residues" evidence="1">
    <location>
        <begin position="58"/>
        <end position="81"/>
    </location>
</feature>
<dbReference type="AlphaFoldDB" id="A0A5B8CAA6"/>
<proteinExistence type="predicted"/>